<evidence type="ECO:0000313" key="3">
    <source>
        <dbReference type="Proteomes" id="UP000654370"/>
    </source>
</evidence>
<sequence>MNNWVHPDPIMNERMVHARHGLLVKWCGCMSLRGGSAFAAVVWLGLNIYLTVLSFEARSPIYSDLNFNALMVTGVICLLFCLGSLFTLFALFQNRPPTVRMAHQLTWLCVFAFLTDAFINIIVFGILHGDFQNWCMDRSKGYVDEQITAILGNGTQITMSFTPSQDGTDIYNCQKMWEDELKLGIVVWIVFALVYIYWATCLWSYSQKKKLLEIYTIQMNNNPNVMMNLPPGASARDVEYEDDGGKSMAQRSREIYSGLRAMLSRNRAQPQMNPVKYG</sequence>
<feature type="transmembrane region" description="Helical" evidence="1">
    <location>
        <begin position="185"/>
        <end position="205"/>
    </location>
</feature>
<proteinExistence type="predicted"/>
<accession>A0A8H7PPF1</accession>
<protein>
    <submittedName>
        <fullName evidence="2">Uncharacterized protein</fullName>
    </submittedName>
</protein>
<evidence type="ECO:0000313" key="2">
    <source>
        <dbReference type="EMBL" id="KAG2177974.1"/>
    </source>
</evidence>
<dbReference type="OrthoDB" id="2289866at2759"/>
<reference evidence="2" key="1">
    <citation type="submission" date="2020-12" db="EMBL/GenBank/DDBJ databases">
        <title>Metabolic potential, ecology and presence of endohyphal bacteria is reflected in genomic diversity of Mucoromycotina.</title>
        <authorList>
            <person name="Muszewska A."/>
            <person name="Okrasinska A."/>
            <person name="Steczkiewicz K."/>
            <person name="Drgas O."/>
            <person name="Orlowska M."/>
            <person name="Perlinska-Lenart U."/>
            <person name="Aleksandrzak-Piekarczyk T."/>
            <person name="Szatraj K."/>
            <person name="Zielenkiewicz U."/>
            <person name="Pilsyk S."/>
            <person name="Malc E."/>
            <person name="Mieczkowski P."/>
            <person name="Kruszewska J.S."/>
            <person name="Biernat P."/>
            <person name="Pawlowska J."/>
        </authorList>
    </citation>
    <scope>NUCLEOTIDE SEQUENCE</scope>
    <source>
        <strain evidence="2">WA0000067209</strain>
    </source>
</reference>
<feature type="transmembrane region" description="Helical" evidence="1">
    <location>
        <begin position="35"/>
        <end position="55"/>
    </location>
</feature>
<comment type="caution">
    <text evidence="2">The sequence shown here is derived from an EMBL/GenBank/DDBJ whole genome shotgun (WGS) entry which is preliminary data.</text>
</comment>
<dbReference type="AlphaFoldDB" id="A0A8H7PPF1"/>
<evidence type="ECO:0000256" key="1">
    <source>
        <dbReference type="SAM" id="Phobius"/>
    </source>
</evidence>
<feature type="transmembrane region" description="Helical" evidence="1">
    <location>
        <begin position="67"/>
        <end position="92"/>
    </location>
</feature>
<keyword evidence="3" id="KW-1185">Reference proteome</keyword>
<gene>
    <name evidence="2" type="ORF">INT43_003227</name>
</gene>
<keyword evidence="1" id="KW-0472">Membrane</keyword>
<name>A0A8H7PPF1_MORIS</name>
<dbReference type="EMBL" id="JAEPQZ010000008">
    <property type="protein sequence ID" value="KAG2177974.1"/>
    <property type="molecule type" value="Genomic_DNA"/>
</dbReference>
<feature type="transmembrane region" description="Helical" evidence="1">
    <location>
        <begin position="104"/>
        <end position="127"/>
    </location>
</feature>
<organism evidence="2 3">
    <name type="scientific">Mortierella isabellina</name>
    <name type="common">Filamentous fungus</name>
    <name type="synonym">Umbelopsis isabellina</name>
    <dbReference type="NCBI Taxonomy" id="91625"/>
    <lineage>
        <taxon>Eukaryota</taxon>
        <taxon>Fungi</taxon>
        <taxon>Fungi incertae sedis</taxon>
        <taxon>Mucoromycota</taxon>
        <taxon>Mucoromycotina</taxon>
        <taxon>Umbelopsidomycetes</taxon>
        <taxon>Umbelopsidales</taxon>
        <taxon>Umbelopsidaceae</taxon>
        <taxon>Umbelopsis</taxon>
    </lineage>
</organism>
<keyword evidence="1" id="KW-0812">Transmembrane</keyword>
<dbReference type="Proteomes" id="UP000654370">
    <property type="component" value="Unassembled WGS sequence"/>
</dbReference>
<keyword evidence="1" id="KW-1133">Transmembrane helix</keyword>